<dbReference type="FunFam" id="1.10.287.130:FF:000040">
    <property type="entry name" value="PAS domain-containing sensor histidine kinase"/>
    <property type="match status" value="1"/>
</dbReference>
<accession>A0A942Y5V1</accession>
<keyword evidence="5" id="KW-0547">Nucleotide-binding</keyword>
<feature type="domain" description="Histidine kinase" evidence="10">
    <location>
        <begin position="410"/>
        <end position="612"/>
    </location>
</feature>
<sequence length="612" mass="69614">MNSPVENIKNQKNQLLKKYMKERFPDYETLFDRSQDAIILMDSAGNLIRVNSAFEKMAGYSTDEVLTMKLQTFFTLDSLDNVFHYFHKASLGQLENFDCQMKNKRGAILEVNITNVPIGVENQFTGVITILKDITLLKQKKTEVRKIEEFHRLLTENVLDTIVCTNLLGKIIYISPSCETISGYKAEELIGTTLSFIVHEEDWEKANADRKLSYLGAESIRGKYRIRRKDGTLVWVEALSKPIIDPDTQTIVEVVSVIRDITERIKAEEELWSRKKAFRELVEHSPDAVLIVLDKEIIFVNETGIDLLGVNNAEEVLSKNLLYFIHPDYHQEMKERIQTVSNGETVDFRDYKVIRGDGSVFDAEIKGIPTFFNNHYAQHVIIRDITERKKTQELLLNSEKLTIAGQLAAGIAHEVRNPLTAIKGFLQLMERKMEDQTYFGIIESEIDRIELILSELLVLAKPQDVKFESVYLPALIEDIKTLIDTQAIMNNVEIEVGNTVGPITINGDINQLKQVFINFLKNAIEAMPNGGSCIIEMKAIGENKVKIFFKDTGDGIPPHILKRIGEPFFTTKENGTGLGIMISKQIIENHHGTVHFWSDKKGTIIEVILPLQ</sequence>
<dbReference type="InterPro" id="IPR035965">
    <property type="entry name" value="PAS-like_dom_sf"/>
</dbReference>
<dbReference type="SMART" id="SM00388">
    <property type="entry name" value="HisKA"/>
    <property type="match status" value="1"/>
</dbReference>
<dbReference type="InterPro" id="IPR000700">
    <property type="entry name" value="PAS-assoc_C"/>
</dbReference>
<dbReference type="PANTHER" id="PTHR43304:SF1">
    <property type="entry name" value="PAC DOMAIN-CONTAINING PROTEIN"/>
    <property type="match status" value="1"/>
</dbReference>
<dbReference type="Gene3D" id="3.30.565.10">
    <property type="entry name" value="Histidine kinase-like ATPase, C-terminal domain"/>
    <property type="match status" value="1"/>
</dbReference>
<dbReference type="InterPro" id="IPR036890">
    <property type="entry name" value="HATPase_C_sf"/>
</dbReference>
<dbReference type="SUPFAM" id="SSF55874">
    <property type="entry name" value="ATPase domain of HSP90 chaperone/DNA topoisomerase II/histidine kinase"/>
    <property type="match status" value="1"/>
</dbReference>
<dbReference type="PROSITE" id="PS50113">
    <property type="entry name" value="PAC"/>
    <property type="match status" value="1"/>
</dbReference>
<dbReference type="Pfam" id="PF13426">
    <property type="entry name" value="PAS_9"/>
    <property type="match status" value="2"/>
</dbReference>
<reference evidence="13" key="1">
    <citation type="submission" date="2021-05" db="EMBL/GenBank/DDBJ databases">
        <title>Novel Bacillus species.</title>
        <authorList>
            <person name="Liu G."/>
        </authorList>
    </citation>
    <scope>NUCLEOTIDE SEQUENCE</scope>
    <source>
        <strain evidence="13 15">FJAT-50051</strain>
    </source>
</reference>
<evidence type="ECO:0000256" key="2">
    <source>
        <dbReference type="ARBA" id="ARBA00012438"/>
    </source>
</evidence>
<evidence type="ECO:0000256" key="5">
    <source>
        <dbReference type="ARBA" id="ARBA00022741"/>
    </source>
</evidence>
<keyword evidence="7" id="KW-0067">ATP-binding</keyword>
<dbReference type="Pfam" id="PF02518">
    <property type="entry name" value="HATPase_c"/>
    <property type="match status" value="1"/>
</dbReference>
<dbReference type="InterPro" id="IPR000014">
    <property type="entry name" value="PAS"/>
</dbReference>
<protein>
    <recommendedName>
        <fullName evidence="2">histidine kinase</fullName>
        <ecNumber evidence="2">2.7.13.3</ecNumber>
    </recommendedName>
</protein>
<dbReference type="InterPro" id="IPR036097">
    <property type="entry name" value="HisK_dim/P_sf"/>
</dbReference>
<dbReference type="InterPro" id="IPR013655">
    <property type="entry name" value="PAS_fold_3"/>
</dbReference>
<evidence type="ECO:0000256" key="4">
    <source>
        <dbReference type="ARBA" id="ARBA00022679"/>
    </source>
</evidence>
<name>A0A942Y5V1_9BACI</name>
<dbReference type="InterPro" id="IPR004358">
    <property type="entry name" value="Sig_transdc_His_kin-like_C"/>
</dbReference>
<dbReference type="GO" id="GO:0030435">
    <property type="term" value="P:sporulation resulting in formation of a cellular spore"/>
    <property type="evidence" value="ECO:0007669"/>
    <property type="project" value="UniProtKB-KW"/>
</dbReference>
<evidence type="ECO:0000313" key="15">
    <source>
        <dbReference type="Proteomes" id="UP000677265"/>
    </source>
</evidence>
<dbReference type="GO" id="GO:0005524">
    <property type="term" value="F:ATP binding"/>
    <property type="evidence" value="ECO:0007669"/>
    <property type="project" value="UniProtKB-KW"/>
</dbReference>
<dbReference type="InterPro" id="IPR001610">
    <property type="entry name" value="PAC"/>
</dbReference>
<dbReference type="PANTHER" id="PTHR43304">
    <property type="entry name" value="PHYTOCHROME-LIKE PROTEIN CPH1"/>
    <property type="match status" value="1"/>
</dbReference>
<dbReference type="PROSITE" id="PS50109">
    <property type="entry name" value="HIS_KIN"/>
    <property type="match status" value="1"/>
</dbReference>
<organism evidence="13">
    <name type="scientific">Neobacillus citreus</name>
    <dbReference type="NCBI Taxonomy" id="2833578"/>
    <lineage>
        <taxon>Bacteria</taxon>
        <taxon>Bacillati</taxon>
        <taxon>Bacillota</taxon>
        <taxon>Bacilli</taxon>
        <taxon>Bacillales</taxon>
        <taxon>Bacillaceae</taxon>
        <taxon>Neobacillus</taxon>
    </lineage>
</organism>
<evidence type="ECO:0000256" key="1">
    <source>
        <dbReference type="ARBA" id="ARBA00000085"/>
    </source>
</evidence>
<evidence type="ECO:0000313" key="13">
    <source>
        <dbReference type="EMBL" id="MBS4180156.1"/>
    </source>
</evidence>
<dbReference type="EC" id="2.7.13.3" evidence="2"/>
<dbReference type="Gene3D" id="3.30.450.20">
    <property type="entry name" value="PAS domain"/>
    <property type="match status" value="3"/>
</dbReference>
<dbReference type="InterPro" id="IPR005467">
    <property type="entry name" value="His_kinase_dom"/>
</dbReference>
<dbReference type="InterPro" id="IPR003594">
    <property type="entry name" value="HATPase_dom"/>
</dbReference>
<keyword evidence="15" id="KW-1185">Reference proteome</keyword>
<dbReference type="PROSITE" id="PS50112">
    <property type="entry name" value="PAS"/>
    <property type="match status" value="3"/>
</dbReference>
<dbReference type="SUPFAM" id="SSF55785">
    <property type="entry name" value="PYP-like sensor domain (PAS domain)"/>
    <property type="match status" value="3"/>
</dbReference>
<evidence type="ECO:0000259" key="12">
    <source>
        <dbReference type="PROSITE" id="PS50113"/>
    </source>
</evidence>
<gene>
    <name evidence="13" type="ORF">KHB02_02005</name>
    <name evidence="14" type="ORF">KHB02_025855</name>
</gene>
<dbReference type="CDD" id="cd00082">
    <property type="entry name" value="HisKA"/>
    <property type="match status" value="1"/>
</dbReference>
<dbReference type="EMBL" id="JAGYPE020000073">
    <property type="protein sequence ID" value="MCH6268959.1"/>
    <property type="molecule type" value="Genomic_DNA"/>
</dbReference>
<dbReference type="SUPFAM" id="SSF47384">
    <property type="entry name" value="Homodimeric domain of signal transducing histidine kinase"/>
    <property type="match status" value="1"/>
</dbReference>
<evidence type="ECO:0000256" key="6">
    <source>
        <dbReference type="ARBA" id="ARBA00022777"/>
    </source>
</evidence>
<dbReference type="EMBL" id="JAGYPE010000001">
    <property type="protein sequence ID" value="MBS4180156.1"/>
    <property type="molecule type" value="Genomic_DNA"/>
</dbReference>
<feature type="domain" description="PAS" evidence="11">
    <location>
        <begin position="274"/>
        <end position="344"/>
    </location>
</feature>
<evidence type="ECO:0000256" key="3">
    <source>
        <dbReference type="ARBA" id="ARBA00022553"/>
    </source>
</evidence>
<keyword evidence="9" id="KW-0902">Two-component regulatory system</keyword>
<dbReference type="Gene3D" id="1.10.287.130">
    <property type="match status" value="1"/>
</dbReference>
<dbReference type="InterPro" id="IPR003661">
    <property type="entry name" value="HisK_dim/P_dom"/>
</dbReference>
<proteinExistence type="predicted"/>
<keyword evidence="6" id="KW-0418">Kinase</keyword>
<evidence type="ECO:0000256" key="8">
    <source>
        <dbReference type="ARBA" id="ARBA00022969"/>
    </source>
</evidence>
<evidence type="ECO:0000256" key="9">
    <source>
        <dbReference type="ARBA" id="ARBA00023012"/>
    </source>
</evidence>
<dbReference type="CDD" id="cd00130">
    <property type="entry name" value="PAS"/>
    <property type="match status" value="3"/>
</dbReference>
<comment type="caution">
    <text evidence="13">The sequence shown here is derived from an EMBL/GenBank/DDBJ whole genome shotgun (WGS) entry which is preliminary data.</text>
</comment>
<dbReference type="PRINTS" id="PR00344">
    <property type="entry name" value="BCTRLSENSOR"/>
</dbReference>
<evidence type="ECO:0000259" key="10">
    <source>
        <dbReference type="PROSITE" id="PS50109"/>
    </source>
</evidence>
<evidence type="ECO:0000256" key="7">
    <source>
        <dbReference type="ARBA" id="ARBA00022840"/>
    </source>
</evidence>
<dbReference type="SMART" id="SM00091">
    <property type="entry name" value="PAS"/>
    <property type="match status" value="3"/>
</dbReference>
<dbReference type="AlphaFoldDB" id="A0A942Y5V1"/>
<dbReference type="NCBIfam" id="TIGR00229">
    <property type="entry name" value="sensory_box"/>
    <property type="match status" value="3"/>
</dbReference>
<feature type="domain" description="PAS" evidence="11">
    <location>
        <begin position="23"/>
        <end position="66"/>
    </location>
</feature>
<dbReference type="Proteomes" id="UP000677265">
    <property type="component" value="Unassembled WGS sequence"/>
</dbReference>
<evidence type="ECO:0000313" key="14">
    <source>
        <dbReference type="EMBL" id="MCH6268959.1"/>
    </source>
</evidence>
<feature type="domain" description="PAC" evidence="12">
    <location>
        <begin position="220"/>
        <end position="273"/>
    </location>
</feature>
<dbReference type="SMART" id="SM00086">
    <property type="entry name" value="PAC"/>
    <property type="match status" value="3"/>
</dbReference>
<dbReference type="Pfam" id="PF08447">
    <property type="entry name" value="PAS_3"/>
    <property type="match status" value="1"/>
</dbReference>
<dbReference type="Pfam" id="PF00512">
    <property type="entry name" value="HisKA"/>
    <property type="match status" value="1"/>
</dbReference>
<keyword evidence="4" id="KW-0808">Transferase</keyword>
<dbReference type="SMART" id="SM00387">
    <property type="entry name" value="HATPase_c"/>
    <property type="match status" value="1"/>
</dbReference>
<feature type="domain" description="PAS" evidence="11">
    <location>
        <begin position="147"/>
        <end position="202"/>
    </location>
</feature>
<dbReference type="RefSeq" id="WP_213140172.1">
    <property type="nucleotide sequence ID" value="NZ_JAGYPE020000073.1"/>
</dbReference>
<keyword evidence="3" id="KW-0597">Phosphoprotein</keyword>
<evidence type="ECO:0000259" key="11">
    <source>
        <dbReference type="PROSITE" id="PS50112"/>
    </source>
</evidence>
<dbReference type="GO" id="GO:0000155">
    <property type="term" value="F:phosphorelay sensor kinase activity"/>
    <property type="evidence" value="ECO:0007669"/>
    <property type="project" value="InterPro"/>
</dbReference>
<dbReference type="InterPro" id="IPR052162">
    <property type="entry name" value="Sensor_kinase/Photoreceptor"/>
</dbReference>
<comment type="catalytic activity">
    <reaction evidence="1">
        <text>ATP + protein L-histidine = ADP + protein N-phospho-L-histidine.</text>
        <dbReference type="EC" id="2.7.13.3"/>
    </reaction>
</comment>
<keyword evidence="8" id="KW-0749">Sporulation</keyword>